<dbReference type="VEuPathDB" id="TriTrypDB:TcYC6_0039360"/>
<comment type="caution">
    <text evidence="2">The sequence shown here is derived from an EMBL/GenBank/DDBJ whole genome shotgun (WGS) entry which is preliminary data.</text>
</comment>
<evidence type="ECO:0000256" key="1">
    <source>
        <dbReference type="SAM" id="MobiDB-lite"/>
    </source>
</evidence>
<dbReference type="VEuPathDB" id="TriTrypDB:C3747_16g425"/>
<dbReference type="Proteomes" id="UP000246078">
    <property type="component" value="Unassembled WGS sequence"/>
</dbReference>
<dbReference type="VEuPathDB" id="TriTrypDB:TcCLB.506537.110"/>
<sequence length="257" mass="28561">MEQAEPAAKAAHKAHTSPRQETACFEPNSSKKWRTKIKHYAVASLCFWKPARKNLGLHPARAGDISAAWRRRTLIPWNQWCSELILGPRLRSASATDKSPRPSFCAVSRATLHYTAARRAPLPLGDREMGRPLTPYVLDVAFRDSSLGSVPGQNNMLNEFMHHLGPVARGPLRTMIHNSFANGSLPGSWNTVDTIPIPQPGKDSCRPVSYRPTTLLSFSLNRRNDSPPSISVIAAPPTSIRVHTFAFKIGRCDNCYW</sequence>
<gene>
    <name evidence="2" type="ORF">C3747_16g425</name>
</gene>
<dbReference type="VEuPathDB" id="TriTrypDB:C4B63_216g29"/>
<proteinExistence type="predicted"/>
<evidence type="ECO:0000313" key="3">
    <source>
        <dbReference type="Proteomes" id="UP000246078"/>
    </source>
</evidence>
<dbReference type="VEuPathDB" id="TriTrypDB:TCDM_08733"/>
<dbReference type="EMBL" id="PRFC01000016">
    <property type="protein sequence ID" value="PWV17819.1"/>
    <property type="molecule type" value="Genomic_DNA"/>
</dbReference>
<dbReference type="VEuPathDB" id="TriTrypDB:ECC02_007637"/>
<dbReference type="AlphaFoldDB" id="A0A2V2XD12"/>
<dbReference type="VEuPathDB" id="TriTrypDB:TcBrA4_0039390"/>
<name>A0A2V2XD12_TRYCR</name>
<protein>
    <submittedName>
        <fullName evidence="2">Uncharacterized protein</fullName>
    </submittedName>
</protein>
<reference evidence="2 3" key="1">
    <citation type="journal article" date="2018" name="Microb. Genom.">
        <title>Expanding an expanded genome: long-read sequencing of Trypanosoma cruzi.</title>
        <authorList>
            <person name="Berna L."/>
            <person name="Rodriguez M."/>
            <person name="Chiribao M.L."/>
            <person name="Parodi-Talice A."/>
            <person name="Pita S."/>
            <person name="Rijo G."/>
            <person name="Alvarez-Valin F."/>
            <person name="Robello C."/>
        </authorList>
    </citation>
    <scope>NUCLEOTIDE SEQUENCE [LARGE SCALE GENOMIC DNA]</scope>
    <source>
        <strain evidence="2 3">TCC</strain>
    </source>
</reference>
<dbReference type="VEuPathDB" id="TriTrypDB:TcCL_NonESM08994"/>
<accession>A0A2V2XD12</accession>
<organism evidence="2 3">
    <name type="scientific">Trypanosoma cruzi</name>
    <dbReference type="NCBI Taxonomy" id="5693"/>
    <lineage>
        <taxon>Eukaryota</taxon>
        <taxon>Discoba</taxon>
        <taxon>Euglenozoa</taxon>
        <taxon>Kinetoplastea</taxon>
        <taxon>Metakinetoplastina</taxon>
        <taxon>Trypanosomatida</taxon>
        <taxon>Trypanosomatidae</taxon>
        <taxon>Trypanosoma</taxon>
        <taxon>Schizotrypanum</taxon>
    </lineage>
</organism>
<dbReference type="VEuPathDB" id="TriTrypDB:TCSYLVIO_007822"/>
<dbReference type="VEuPathDB" id="TriTrypDB:TcG_12234"/>
<evidence type="ECO:0000313" key="2">
    <source>
        <dbReference type="EMBL" id="PWV17819.1"/>
    </source>
</evidence>
<feature type="region of interest" description="Disordered" evidence="1">
    <location>
        <begin position="1"/>
        <end position="27"/>
    </location>
</feature>